<accession>A0A7W6KN88</accession>
<reference evidence="2 3" key="1">
    <citation type="submission" date="2020-08" db="EMBL/GenBank/DDBJ databases">
        <title>Genomic Encyclopedia of Type Strains, Phase IV (KMG-IV): sequencing the most valuable type-strain genomes for metagenomic binning, comparative biology and taxonomic classification.</title>
        <authorList>
            <person name="Goeker M."/>
        </authorList>
    </citation>
    <scope>NUCLEOTIDE SEQUENCE [LARGE SCALE GENOMIC DNA]</scope>
    <source>
        <strain evidence="2 3">DSM 28101</strain>
    </source>
</reference>
<keyword evidence="3" id="KW-1185">Reference proteome</keyword>
<feature type="region of interest" description="Disordered" evidence="1">
    <location>
        <begin position="296"/>
        <end position="345"/>
    </location>
</feature>
<feature type="compositionally biased region" description="Polar residues" evidence="1">
    <location>
        <begin position="203"/>
        <end position="213"/>
    </location>
</feature>
<dbReference type="RefSeq" id="WP_183490892.1">
    <property type="nucleotide sequence ID" value="NZ_JACIDZ010000020.1"/>
</dbReference>
<dbReference type="Proteomes" id="UP000530571">
    <property type="component" value="Unassembled WGS sequence"/>
</dbReference>
<name>A0A7W6KN88_9HYPH</name>
<feature type="compositionally biased region" description="Low complexity" evidence="1">
    <location>
        <begin position="187"/>
        <end position="202"/>
    </location>
</feature>
<gene>
    <name evidence="2" type="ORF">GGR30_004278</name>
</gene>
<evidence type="ECO:0000313" key="2">
    <source>
        <dbReference type="EMBL" id="MBB4124322.1"/>
    </source>
</evidence>
<organism evidence="2 3">
    <name type="scientific">Martelella radicis</name>
    <dbReference type="NCBI Taxonomy" id="1397476"/>
    <lineage>
        <taxon>Bacteria</taxon>
        <taxon>Pseudomonadati</taxon>
        <taxon>Pseudomonadota</taxon>
        <taxon>Alphaproteobacteria</taxon>
        <taxon>Hyphomicrobiales</taxon>
        <taxon>Aurantimonadaceae</taxon>
        <taxon>Martelella</taxon>
    </lineage>
</organism>
<sequence>MSEVAALIADMVRAGVDADLIGRTAQALAEREPVFVQAGDDAGLPAEGNGGRSAAAIRQARYRARRAAGSDAGHNAGVTRYASCYGAAETDDGATGPGIACESGDKATDGEAFDRNAASRCVTGDVTRYGDGQKENTPHTPQEKNSPLKEKAPKGAQKKVPPEPADKGLFEAEPEADLSAKTDRAGRAGASEAFDAAEATDANQQTGSSSASAGTDRKRRSRRHGGDITGLTAEFDTYVWPLYPQKVARKTAAKAWASARQRADFDTIMDGLKRYVAKRDDRPWCNLSTWLNQDRWTDRPAAAPARAPPSPSGRQSRSEQIRDHNRRVSEALHKRMRQDNGNATADIIDIDRSDWTVEGSA</sequence>
<comment type="caution">
    <text evidence="2">The sequence shown here is derived from an EMBL/GenBank/DDBJ whole genome shotgun (WGS) entry which is preliminary data.</text>
</comment>
<evidence type="ECO:0000313" key="3">
    <source>
        <dbReference type="Proteomes" id="UP000530571"/>
    </source>
</evidence>
<dbReference type="EMBL" id="JACIDZ010000020">
    <property type="protein sequence ID" value="MBB4124322.1"/>
    <property type="molecule type" value="Genomic_DNA"/>
</dbReference>
<feature type="compositionally biased region" description="Basic and acidic residues" evidence="1">
    <location>
        <begin position="316"/>
        <end position="333"/>
    </location>
</feature>
<protein>
    <submittedName>
        <fullName evidence="2">Uncharacterized protein</fullName>
    </submittedName>
</protein>
<proteinExistence type="predicted"/>
<feature type="compositionally biased region" description="Basic and acidic residues" evidence="1">
    <location>
        <begin position="160"/>
        <end position="170"/>
    </location>
</feature>
<feature type="region of interest" description="Disordered" evidence="1">
    <location>
        <begin position="124"/>
        <end position="228"/>
    </location>
</feature>
<evidence type="ECO:0000256" key="1">
    <source>
        <dbReference type="SAM" id="MobiDB-lite"/>
    </source>
</evidence>
<dbReference type="AlphaFoldDB" id="A0A7W6KN88"/>